<keyword evidence="8" id="KW-0969">Cilium</keyword>
<dbReference type="PANTHER" id="PTHR22943:SF52">
    <property type="entry name" value="SEVEN TM RECEPTOR"/>
    <property type="match status" value="1"/>
</dbReference>
<evidence type="ECO:0000256" key="12">
    <source>
        <dbReference type="ARBA" id="ARBA00023273"/>
    </source>
</evidence>
<evidence type="ECO:0000256" key="3">
    <source>
        <dbReference type="ARBA" id="ARBA00022500"/>
    </source>
</evidence>
<dbReference type="GO" id="GO:0060170">
    <property type="term" value="C:ciliary membrane"/>
    <property type="evidence" value="ECO:0007669"/>
    <property type="project" value="UniProtKB-SubCell"/>
</dbReference>
<dbReference type="FunFam" id="1.20.1070.10:FF:000128">
    <property type="entry name" value="Seven TM Receptor"/>
    <property type="match status" value="1"/>
</dbReference>
<sequence>MSWEGIQNVVQLYSALLAIPLNLLLIFLIVCRSPKEIGTYKYLMIYISVFEIIYAIIDVVVSPFAHSYGSTFLVIVNMKKTKLSSWIIRILLSAYCGFYGSSMAVFGLHFVFRYFVATGSKLLKTFNSWMIIIWFSIPVLIGFTWSILTYWPCAKREATDRYIKNNILETFNLNLDQIEYISPYFYEIGENGTLTIYWPSFVGIGVNFCIINTSIFIIVYFGYKCYKILNSILPESRKSEKNRRLQNQLYIALVTQTLIPVILMHIPVSTLYFCSFFSLNLGSASGIAPLTIALYPVLDPLPTMFIIGQYRHSLYSKLSETKNMSFQYEKHDNSGGLCWIKTVFFRQKQHNTDDIEMSERNRSDL</sequence>
<feature type="transmembrane region" description="Helical" evidence="19">
    <location>
        <begin position="86"/>
        <end position="116"/>
    </location>
</feature>
<evidence type="ECO:0000256" key="8">
    <source>
        <dbReference type="ARBA" id="ARBA00023069"/>
    </source>
</evidence>
<evidence type="ECO:0000256" key="2">
    <source>
        <dbReference type="ARBA" id="ARBA00022475"/>
    </source>
</evidence>
<keyword evidence="3" id="KW-0145">Chemotaxis</keyword>
<dbReference type="GO" id="GO:0038022">
    <property type="term" value="F:G protein-coupled olfactory receptor activity"/>
    <property type="evidence" value="ECO:0007669"/>
    <property type="project" value="TreeGrafter"/>
</dbReference>
<comment type="subunit">
    <text evidence="15">Interacts with odr-4.</text>
</comment>
<keyword evidence="9 19" id="KW-0472">Membrane</keyword>
<evidence type="ECO:0000256" key="17">
    <source>
        <dbReference type="ARBA" id="ARBA00078653"/>
    </source>
</evidence>
<keyword evidence="10" id="KW-0675">Receptor</keyword>
<feature type="transmembrane region" description="Helical" evidence="19">
    <location>
        <begin position="12"/>
        <end position="31"/>
    </location>
</feature>
<keyword evidence="4" id="KW-0716">Sensory transduction</keyword>
<proteinExistence type="inferred from homology"/>
<evidence type="ECO:0000256" key="19">
    <source>
        <dbReference type="SAM" id="Phobius"/>
    </source>
</evidence>
<keyword evidence="5 19" id="KW-0812">Transmembrane</keyword>
<accession>A0A1I7UMW8</accession>
<evidence type="ECO:0000256" key="10">
    <source>
        <dbReference type="ARBA" id="ARBA00023170"/>
    </source>
</evidence>
<protein>
    <recommendedName>
        <fullName evidence="16">Serpentine receptor class r-10</fullName>
    </recommendedName>
    <alternativeName>
        <fullName evidence="17">Odorant response abnormal protein 10</fullName>
    </alternativeName>
    <alternativeName>
        <fullName evidence="18">Olfactory receptor 10</fullName>
    </alternativeName>
</protein>
<keyword evidence="12" id="KW-0966">Cell projection</keyword>
<evidence type="ECO:0000256" key="15">
    <source>
        <dbReference type="ARBA" id="ARBA00064300"/>
    </source>
</evidence>
<dbReference type="Proteomes" id="UP000095282">
    <property type="component" value="Unplaced"/>
</dbReference>
<feature type="transmembrane region" description="Helical" evidence="19">
    <location>
        <begin position="43"/>
        <end position="66"/>
    </location>
</feature>
<evidence type="ECO:0000256" key="5">
    <source>
        <dbReference type="ARBA" id="ARBA00022692"/>
    </source>
</evidence>
<dbReference type="GO" id="GO:0042048">
    <property type="term" value="P:olfactory behavior"/>
    <property type="evidence" value="ECO:0007669"/>
    <property type="project" value="TreeGrafter"/>
</dbReference>
<dbReference type="PANTHER" id="PTHR22943">
    <property type="entry name" value="7-TRANSMEMBRANE DOMAIN RECEPTOR C.ELEGANS"/>
    <property type="match status" value="1"/>
</dbReference>
<dbReference type="SUPFAM" id="SSF81321">
    <property type="entry name" value="Family A G protein-coupled receptor-like"/>
    <property type="match status" value="1"/>
</dbReference>
<evidence type="ECO:0000313" key="20">
    <source>
        <dbReference type="Proteomes" id="UP000095282"/>
    </source>
</evidence>
<keyword evidence="2" id="KW-1003">Cell membrane</keyword>
<dbReference type="WBParaSite" id="Csp11.Scaffold630.g17573.t1">
    <property type="protein sequence ID" value="Csp11.Scaffold630.g17573.t1"/>
    <property type="gene ID" value="Csp11.Scaffold630.g17573"/>
</dbReference>
<comment type="function">
    <text evidence="13">An odorant receptor which affects chemotaxis to the volatile odorant diacetyl. Specifies AWA neuronal cell fate via the odr-7 pathway.</text>
</comment>
<feature type="transmembrane region" description="Helical" evidence="19">
    <location>
        <begin position="286"/>
        <end position="307"/>
    </location>
</feature>
<keyword evidence="20" id="KW-1185">Reference proteome</keyword>
<dbReference type="GO" id="GO:0006935">
    <property type="term" value="P:chemotaxis"/>
    <property type="evidence" value="ECO:0007669"/>
    <property type="project" value="UniProtKB-KW"/>
</dbReference>
<evidence type="ECO:0000256" key="9">
    <source>
        <dbReference type="ARBA" id="ARBA00023136"/>
    </source>
</evidence>
<dbReference type="AlphaFoldDB" id="A0A1I7UMW8"/>
<comment type="similarity">
    <text evidence="14">Belongs to the nematode receptor-like protein str family.</text>
</comment>
<dbReference type="Pfam" id="PF10326">
    <property type="entry name" value="7TM_GPCR_Str"/>
    <property type="match status" value="1"/>
</dbReference>
<evidence type="ECO:0000256" key="13">
    <source>
        <dbReference type="ARBA" id="ARBA00054965"/>
    </source>
</evidence>
<evidence type="ECO:0000256" key="7">
    <source>
        <dbReference type="ARBA" id="ARBA00022989"/>
    </source>
</evidence>
<name>A0A1I7UMW8_9PELO</name>
<dbReference type="InterPro" id="IPR019428">
    <property type="entry name" value="7TM_GPCR_serpentine_rcpt_Str"/>
</dbReference>
<comment type="subcellular location">
    <subcellularLocation>
        <location evidence="1">Cell projection</location>
        <location evidence="1">Cilium membrane</location>
        <topology evidence="1">Multi-pass membrane protein</topology>
    </subcellularLocation>
</comment>
<feature type="transmembrane region" description="Helical" evidence="19">
    <location>
        <begin position="247"/>
        <end position="266"/>
    </location>
</feature>
<keyword evidence="11" id="KW-0325">Glycoprotein</keyword>
<evidence type="ECO:0000256" key="11">
    <source>
        <dbReference type="ARBA" id="ARBA00023180"/>
    </source>
</evidence>
<feature type="transmembrane region" description="Helical" evidence="19">
    <location>
        <begin position="128"/>
        <end position="151"/>
    </location>
</feature>
<evidence type="ECO:0000256" key="16">
    <source>
        <dbReference type="ARBA" id="ARBA00067967"/>
    </source>
</evidence>
<keyword evidence="6" id="KW-0552">Olfaction</keyword>
<evidence type="ECO:0000256" key="4">
    <source>
        <dbReference type="ARBA" id="ARBA00022606"/>
    </source>
</evidence>
<evidence type="ECO:0000256" key="1">
    <source>
        <dbReference type="ARBA" id="ARBA00004272"/>
    </source>
</evidence>
<feature type="transmembrane region" description="Helical" evidence="19">
    <location>
        <begin position="196"/>
        <end position="223"/>
    </location>
</feature>
<evidence type="ECO:0000313" key="21">
    <source>
        <dbReference type="WBParaSite" id="Csp11.Scaffold630.g17573.t1"/>
    </source>
</evidence>
<evidence type="ECO:0000256" key="14">
    <source>
        <dbReference type="ARBA" id="ARBA00061678"/>
    </source>
</evidence>
<organism evidence="20 21">
    <name type="scientific">Caenorhabditis tropicalis</name>
    <dbReference type="NCBI Taxonomy" id="1561998"/>
    <lineage>
        <taxon>Eukaryota</taxon>
        <taxon>Metazoa</taxon>
        <taxon>Ecdysozoa</taxon>
        <taxon>Nematoda</taxon>
        <taxon>Chromadorea</taxon>
        <taxon>Rhabditida</taxon>
        <taxon>Rhabditina</taxon>
        <taxon>Rhabditomorpha</taxon>
        <taxon>Rhabditoidea</taxon>
        <taxon>Rhabditidae</taxon>
        <taxon>Peloderinae</taxon>
        <taxon>Caenorhabditis</taxon>
    </lineage>
</organism>
<dbReference type="eggNOG" id="ENOG502R6BT">
    <property type="taxonomic scope" value="Eukaryota"/>
</dbReference>
<keyword evidence="7 19" id="KW-1133">Transmembrane helix</keyword>
<evidence type="ECO:0000256" key="6">
    <source>
        <dbReference type="ARBA" id="ARBA00022725"/>
    </source>
</evidence>
<evidence type="ECO:0000256" key="18">
    <source>
        <dbReference type="ARBA" id="ARBA00082489"/>
    </source>
</evidence>
<reference evidence="21" key="1">
    <citation type="submission" date="2016-11" db="UniProtKB">
        <authorList>
            <consortium name="WormBaseParasite"/>
        </authorList>
    </citation>
    <scope>IDENTIFICATION</scope>
</reference>